<reference evidence="1" key="1">
    <citation type="submission" date="2014-09" db="EMBL/GenBank/DDBJ databases">
        <authorList>
            <person name="Magalhaes I.L.F."/>
            <person name="Oliveira U."/>
            <person name="Santos F.R."/>
            <person name="Vidigal T.H.D.A."/>
            <person name="Brescovit A.D."/>
            <person name="Santos A.J."/>
        </authorList>
    </citation>
    <scope>NUCLEOTIDE SEQUENCE</scope>
    <source>
        <tissue evidence="1">Shoot tissue taken approximately 20 cm above the soil surface</tissue>
    </source>
</reference>
<proteinExistence type="predicted"/>
<name>A0A0A9BZM6_ARUDO</name>
<evidence type="ECO:0000313" key="1">
    <source>
        <dbReference type="EMBL" id="JAD67633.1"/>
    </source>
</evidence>
<accession>A0A0A9BZM6</accession>
<reference evidence="1" key="2">
    <citation type="journal article" date="2015" name="Data Brief">
        <title>Shoot transcriptome of the giant reed, Arundo donax.</title>
        <authorList>
            <person name="Barrero R.A."/>
            <person name="Guerrero F.D."/>
            <person name="Moolhuijzen P."/>
            <person name="Goolsby J.A."/>
            <person name="Tidwell J."/>
            <person name="Bellgard S.E."/>
            <person name="Bellgard M.I."/>
        </authorList>
    </citation>
    <scope>NUCLEOTIDE SEQUENCE</scope>
    <source>
        <tissue evidence="1">Shoot tissue taken approximately 20 cm above the soil surface</tissue>
    </source>
</reference>
<protein>
    <submittedName>
        <fullName evidence="1">Uncharacterized protein</fullName>
    </submittedName>
</protein>
<dbReference type="EMBL" id="GBRH01230262">
    <property type="protein sequence ID" value="JAD67633.1"/>
    <property type="molecule type" value="Transcribed_RNA"/>
</dbReference>
<organism evidence="1">
    <name type="scientific">Arundo donax</name>
    <name type="common">Giant reed</name>
    <name type="synonym">Donax arundinaceus</name>
    <dbReference type="NCBI Taxonomy" id="35708"/>
    <lineage>
        <taxon>Eukaryota</taxon>
        <taxon>Viridiplantae</taxon>
        <taxon>Streptophyta</taxon>
        <taxon>Embryophyta</taxon>
        <taxon>Tracheophyta</taxon>
        <taxon>Spermatophyta</taxon>
        <taxon>Magnoliopsida</taxon>
        <taxon>Liliopsida</taxon>
        <taxon>Poales</taxon>
        <taxon>Poaceae</taxon>
        <taxon>PACMAD clade</taxon>
        <taxon>Arundinoideae</taxon>
        <taxon>Arundineae</taxon>
        <taxon>Arundo</taxon>
    </lineage>
</organism>
<sequence length="44" mass="4872">MLAHNQRGLLSTVPGLLQRNYQSASNQHILDHFNPKDQLSSGGQ</sequence>
<dbReference type="AlphaFoldDB" id="A0A0A9BZM6"/>